<dbReference type="AlphaFoldDB" id="A0A1Y4LUP3"/>
<comment type="subcellular location">
    <subcellularLocation>
        <location evidence="1">Cell membrane</location>
        <topology evidence="1">Multi-pass membrane protein</topology>
    </subcellularLocation>
</comment>
<dbReference type="GeneID" id="79876519"/>
<keyword evidence="4" id="KW-1003">Cell membrane</keyword>
<keyword evidence="3" id="KW-0813">Transport</keyword>
<evidence type="ECO:0000256" key="1">
    <source>
        <dbReference type="ARBA" id="ARBA00004651"/>
    </source>
</evidence>
<dbReference type="InterPro" id="IPR000522">
    <property type="entry name" value="ABC_transptr_permease_BtuC"/>
</dbReference>
<dbReference type="GO" id="GO:0005886">
    <property type="term" value="C:plasma membrane"/>
    <property type="evidence" value="ECO:0007669"/>
    <property type="project" value="UniProtKB-SubCell"/>
</dbReference>
<dbReference type="Pfam" id="PF01032">
    <property type="entry name" value="FecCD"/>
    <property type="match status" value="1"/>
</dbReference>
<dbReference type="InterPro" id="IPR037294">
    <property type="entry name" value="ABC_BtuC-like"/>
</dbReference>
<dbReference type="CDD" id="cd06550">
    <property type="entry name" value="TM_ABC_iron-siderophores_like"/>
    <property type="match status" value="1"/>
</dbReference>
<evidence type="ECO:0000256" key="4">
    <source>
        <dbReference type="ARBA" id="ARBA00022475"/>
    </source>
</evidence>
<keyword evidence="6" id="KW-1133">Transmembrane helix</keyword>
<dbReference type="EMBL" id="NFKM01000010">
    <property type="protein sequence ID" value="OUP60336.1"/>
    <property type="molecule type" value="Genomic_DNA"/>
</dbReference>
<keyword evidence="7" id="KW-0472">Membrane</keyword>
<protein>
    <submittedName>
        <fullName evidence="8">ABC transporter permease</fullName>
    </submittedName>
</protein>
<evidence type="ECO:0000256" key="5">
    <source>
        <dbReference type="ARBA" id="ARBA00022692"/>
    </source>
</evidence>
<dbReference type="PANTHER" id="PTHR30472">
    <property type="entry name" value="FERRIC ENTEROBACTIN TRANSPORT SYSTEM PERMEASE PROTEIN"/>
    <property type="match status" value="1"/>
</dbReference>
<evidence type="ECO:0000313" key="8">
    <source>
        <dbReference type="EMBL" id="OUP60336.1"/>
    </source>
</evidence>
<sequence>MKNAKTWLLILCISIFVSLFLGRYGLSINETFSALCFQGDKIANSLLYNIRLPRILLVCLCGGALSIAGMVFQTIFKNSLASPDIIGTTSGCSLGAILGILFLNDVLMIELSSFIGGLLSLFLVYFLTRRSKGNEIVNLLISGIIVQAIFTSLIMAFKIVADPYQQLPSIEYWLMGGFADASWSNLLICFVLILISVFILYRLRWSIQIIGFGQEANTLGVDVKKIRNRALIFSILLVSSVVSVAGPVSWVGLLVPHMIRLWTNQPISKNYVLTFLVGAVFVLWCDNIARCLFTIELPISIVTSFFGALYLAIIFRRGKKVI</sequence>
<dbReference type="PANTHER" id="PTHR30472:SF70">
    <property type="entry name" value="MOLYBDATE IMPORT SYSTEM PERMEASE PROTEIN MOLB"/>
    <property type="match status" value="1"/>
</dbReference>
<name>A0A1Y4LUP3_9FIRM</name>
<gene>
    <name evidence="8" type="ORF">B5F14_06100</name>
</gene>
<proteinExistence type="inferred from homology"/>
<reference evidence="9" key="1">
    <citation type="submission" date="2017-04" db="EMBL/GenBank/DDBJ databases">
        <title>Function of individual gut microbiota members based on whole genome sequencing of pure cultures obtained from chicken caecum.</title>
        <authorList>
            <person name="Medvecky M."/>
            <person name="Cejkova D."/>
            <person name="Polansky O."/>
            <person name="Karasova D."/>
            <person name="Kubasova T."/>
            <person name="Cizek A."/>
            <person name="Rychlik I."/>
        </authorList>
    </citation>
    <scope>NUCLEOTIDE SEQUENCE [LARGE SCALE GENOMIC DNA]</scope>
    <source>
        <strain evidence="9">An178</strain>
    </source>
</reference>
<evidence type="ECO:0000256" key="6">
    <source>
        <dbReference type="ARBA" id="ARBA00022989"/>
    </source>
</evidence>
<evidence type="ECO:0000256" key="3">
    <source>
        <dbReference type="ARBA" id="ARBA00022448"/>
    </source>
</evidence>
<dbReference type="RefSeq" id="WP_035400398.1">
    <property type="nucleotide sequence ID" value="NZ_CABKSV010000019.1"/>
</dbReference>
<dbReference type="GO" id="GO:0033214">
    <property type="term" value="P:siderophore-iron import into cell"/>
    <property type="evidence" value="ECO:0007669"/>
    <property type="project" value="TreeGrafter"/>
</dbReference>
<dbReference type="Gene3D" id="1.10.3470.10">
    <property type="entry name" value="ABC transporter involved in vitamin B12 uptake, BtuC"/>
    <property type="match status" value="1"/>
</dbReference>
<keyword evidence="9" id="KW-1185">Reference proteome</keyword>
<comment type="similarity">
    <text evidence="2">Belongs to the binding-protein-dependent transport system permease family. FecCD subfamily.</text>
</comment>
<dbReference type="Proteomes" id="UP000195447">
    <property type="component" value="Unassembled WGS sequence"/>
</dbReference>
<evidence type="ECO:0000256" key="2">
    <source>
        <dbReference type="ARBA" id="ARBA00007935"/>
    </source>
</evidence>
<accession>A0A1Y4LUP3</accession>
<evidence type="ECO:0000256" key="7">
    <source>
        <dbReference type="ARBA" id="ARBA00023136"/>
    </source>
</evidence>
<dbReference type="GO" id="GO:0022857">
    <property type="term" value="F:transmembrane transporter activity"/>
    <property type="evidence" value="ECO:0007669"/>
    <property type="project" value="InterPro"/>
</dbReference>
<dbReference type="SUPFAM" id="SSF81345">
    <property type="entry name" value="ABC transporter involved in vitamin B12 uptake, BtuC"/>
    <property type="match status" value="1"/>
</dbReference>
<evidence type="ECO:0000313" key="9">
    <source>
        <dbReference type="Proteomes" id="UP000195447"/>
    </source>
</evidence>
<organism evidence="8 9">
    <name type="scientific">Faecalitalea cylindroides</name>
    <dbReference type="NCBI Taxonomy" id="39483"/>
    <lineage>
        <taxon>Bacteria</taxon>
        <taxon>Bacillati</taxon>
        <taxon>Bacillota</taxon>
        <taxon>Erysipelotrichia</taxon>
        <taxon>Erysipelotrichales</taxon>
        <taxon>Erysipelotrichaceae</taxon>
        <taxon>Faecalitalea</taxon>
    </lineage>
</organism>
<keyword evidence="5" id="KW-0812">Transmembrane</keyword>
<comment type="caution">
    <text evidence="8">The sequence shown here is derived from an EMBL/GenBank/DDBJ whole genome shotgun (WGS) entry which is preliminary data.</text>
</comment>